<sequence length="386" mass="39798">MRKVTALIVAAGRGSRFGGPLPKQYALLDGQPVLRRTVGAFQAAGIDRVQVVIGPGDDAHYVAATDGLALPPPIHGGASRQQSVLNGLEALSGNPPDLVAIHDAARPFVRVAEIEACIAAASAEGTDGAVLGIPLADTLKRVGDGNTVTETVPRQHLWRAQTPQVFRFAPLLAAHRAAAPLAAGEATALTDDAAVAERAGLKVVMVAGSEDNRKITTADDLISLPMETRTALGFDVHGFGPGAAVMLGGVAVPYTQSLAGHSDADVALHALTDAVLGTIGAGDIGKHFPPSDPQWRGASSDRFLRHAVDLVTARGGRIVHLDVTIVCEAPKVGPHRDAIVRSIARIAGIAADRVSVKATTTEGLGFTGRREGVAAQAMATVELPRS</sequence>
<dbReference type="HAMAP" id="MF_01520">
    <property type="entry name" value="IspDF"/>
    <property type="match status" value="1"/>
</dbReference>
<feature type="binding site" evidence="11">
    <location>
        <position position="235"/>
    </location>
    <ligand>
        <name>a divalent metal cation</name>
        <dbReference type="ChEBI" id="CHEBI:60240"/>
    </ligand>
</feature>
<keyword evidence="5 11" id="KW-0808">Transferase</keyword>
<evidence type="ECO:0000256" key="1">
    <source>
        <dbReference type="ARBA" id="ARBA00000200"/>
    </source>
</evidence>
<comment type="catalytic activity">
    <reaction evidence="1 11">
        <text>4-CDP-2-C-methyl-D-erythritol 2-phosphate = 2-C-methyl-D-erythritol 2,4-cyclic diphosphate + CMP</text>
        <dbReference type="Rhea" id="RHEA:23864"/>
        <dbReference type="ChEBI" id="CHEBI:57919"/>
        <dbReference type="ChEBI" id="CHEBI:58483"/>
        <dbReference type="ChEBI" id="CHEBI:60377"/>
        <dbReference type="EC" id="4.6.1.12"/>
    </reaction>
</comment>
<dbReference type="HAMAP" id="MF_00107">
    <property type="entry name" value="IspF"/>
    <property type="match status" value="1"/>
</dbReference>
<comment type="cofactor">
    <cofactor evidence="2 11">
        <name>a divalent metal cation</name>
        <dbReference type="ChEBI" id="CHEBI:60240"/>
    </cofactor>
</comment>
<keyword evidence="10 11" id="KW-0511">Multifunctional enzyme</keyword>
<keyword evidence="6 11" id="KW-0548">Nucleotidyltransferase</keyword>
<dbReference type="EC" id="4.6.1.12" evidence="11"/>
<evidence type="ECO:0000256" key="7">
    <source>
        <dbReference type="ARBA" id="ARBA00022723"/>
    </source>
</evidence>
<dbReference type="Gene3D" id="3.30.1330.50">
    <property type="entry name" value="2-C-methyl-D-erythritol 2,4-cyclodiphosphate synthase"/>
    <property type="match status" value="1"/>
</dbReference>
<evidence type="ECO:0000313" key="13">
    <source>
        <dbReference type="EMBL" id="MCC8427565.1"/>
    </source>
</evidence>
<evidence type="ECO:0000256" key="6">
    <source>
        <dbReference type="ARBA" id="ARBA00022695"/>
    </source>
</evidence>
<comment type="pathway">
    <text evidence="11">Isoprenoid biosynthesis; isopentenyl diphosphate biosynthesis via DXP pathway; isopentenyl diphosphate from 1-deoxy-D-xylulose 5-phosphate: step 2/6.</text>
</comment>
<dbReference type="SUPFAM" id="SSF53448">
    <property type="entry name" value="Nucleotide-diphospho-sugar transferases"/>
    <property type="match status" value="1"/>
</dbReference>
<name>A0ABS8KNE3_9HYPH</name>
<keyword evidence="8 11" id="KW-0414">Isoprene biosynthesis</keyword>
<comment type="caution">
    <text evidence="11">Lacks conserved residue(s) required for the propagation of feature annotation.</text>
</comment>
<feature type="site" description="Transition state stabilizer" evidence="11">
    <location>
        <position position="16"/>
    </location>
</feature>
<dbReference type="EMBL" id="JAJISD010000001">
    <property type="protein sequence ID" value="MCC8427565.1"/>
    <property type="molecule type" value="Genomic_DNA"/>
</dbReference>
<keyword evidence="7 11" id="KW-0479">Metal-binding</keyword>
<comment type="caution">
    <text evidence="13">The sequence shown here is derived from an EMBL/GenBank/DDBJ whole genome shotgun (WGS) entry which is preliminary data.</text>
</comment>
<reference evidence="13 14" key="1">
    <citation type="submission" date="2021-11" db="EMBL/GenBank/DDBJ databases">
        <authorList>
            <person name="Lee D.-H."/>
            <person name="Kim S.-B."/>
        </authorList>
    </citation>
    <scope>NUCLEOTIDE SEQUENCE [LARGE SCALE GENOMIC DNA]</scope>
    <source>
        <strain evidence="13 14">KCTC 52223</strain>
    </source>
</reference>
<feature type="site" description="Positions MEP for the nucleophilic attack" evidence="11">
    <location>
        <position position="154"/>
    </location>
</feature>
<evidence type="ECO:0000259" key="12">
    <source>
        <dbReference type="Pfam" id="PF02542"/>
    </source>
</evidence>
<dbReference type="NCBIfam" id="TIGR00151">
    <property type="entry name" value="ispF"/>
    <property type="match status" value="1"/>
</dbReference>
<dbReference type="SUPFAM" id="SSF69765">
    <property type="entry name" value="IpsF-like"/>
    <property type="match status" value="1"/>
</dbReference>
<dbReference type="Pfam" id="PF01128">
    <property type="entry name" value="IspD"/>
    <property type="match status" value="1"/>
</dbReference>
<keyword evidence="9 11" id="KW-0456">Lyase</keyword>
<feature type="region of interest" description="2-C-methyl-D-erythritol 2,4-cyclodiphosphate synthase" evidence="11">
    <location>
        <begin position="229"/>
        <end position="386"/>
    </location>
</feature>
<dbReference type="CDD" id="cd02516">
    <property type="entry name" value="CDP-ME_synthetase"/>
    <property type="match status" value="1"/>
</dbReference>
<comment type="pathway">
    <text evidence="3 11">Isoprenoid biosynthesis; isopentenyl diphosphate biosynthesis via DXP pathway; isopentenyl diphosphate from 1-deoxy-D-xylulose 5-phosphate: step 4/6.</text>
</comment>
<evidence type="ECO:0000256" key="8">
    <source>
        <dbReference type="ARBA" id="ARBA00023229"/>
    </source>
</evidence>
<accession>A0ABS8KNE3</accession>
<comment type="similarity">
    <text evidence="11">In the C-terminal section; belongs to the IspF family.</text>
</comment>
<dbReference type="InterPro" id="IPR034683">
    <property type="entry name" value="IspD/TarI"/>
</dbReference>
<feature type="site" description="Transition state stabilizer" evidence="11">
    <location>
        <position position="360"/>
    </location>
</feature>
<feature type="site" description="Positions MEP for the nucleophilic attack" evidence="11">
    <location>
        <position position="214"/>
    </location>
</feature>
<dbReference type="CDD" id="cd00554">
    <property type="entry name" value="MECDP_synthase"/>
    <property type="match status" value="1"/>
</dbReference>
<evidence type="ECO:0000256" key="11">
    <source>
        <dbReference type="HAMAP-Rule" id="MF_01520"/>
    </source>
</evidence>
<dbReference type="EC" id="2.7.7.60" evidence="11"/>
<comment type="similarity">
    <text evidence="11">In the N-terminal section; belongs to the IspD/TarI cytidylyltransferase family. IspD subfamily.</text>
</comment>
<keyword evidence="14" id="KW-1185">Reference proteome</keyword>
<dbReference type="InterPro" id="IPR036571">
    <property type="entry name" value="MECDP_synthase_sf"/>
</dbReference>
<dbReference type="RefSeq" id="WP_230548792.1">
    <property type="nucleotide sequence ID" value="NZ_JAJISD010000001.1"/>
</dbReference>
<comment type="function">
    <text evidence="11">Bifunctional enzyme that catalyzes the formation of 4-diphosphocytidyl-2-C-methyl-D-erythritol from CTP and 2-C-methyl-D-erythritol 4-phosphate (MEP) (IspD), and catalyzes the conversion of 4-diphosphocytidyl-2-C-methyl-D-erythritol 2-phosphate (CDP-ME2P) to 2-C-methyl-D-erythritol 2,4-cyclodiphosphate (ME-CPP) with a corresponding release of cytidine 5-monophosphate (CMP) (IspF).</text>
</comment>
<dbReference type="NCBIfam" id="NF006899">
    <property type="entry name" value="PRK09382.1"/>
    <property type="match status" value="1"/>
</dbReference>
<dbReference type="Proteomes" id="UP001198862">
    <property type="component" value="Unassembled WGS sequence"/>
</dbReference>
<feature type="domain" description="2-C-methyl-D-erythritol 2,4-cyclodiphosphate synthase" evidence="12">
    <location>
        <begin position="229"/>
        <end position="381"/>
    </location>
</feature>
<dbReference type="InterPro" id="IPR003526">
    <property type="entry name" value="MECDP_synthase"/>
</dbReference>
<feature type="binding site" evidence="11">
    <location>
        <position position="369"/>
    </location>
    <ligand>
        <name>4-CDP-2-C-methyl-D-erythritol 2-phosphate</name>
        <dbReference type="ChEBI" id="CHEBI:57919"/>
    </ligand>
</feature>
<feature type="region of interest" description="2-C-methyl-D-erythritol 4-phosphate cytidylyltransferase" evidence="11">
    <location>
        <begin position="1"/>
        <end position="228"/>
    </location>
</feature>
<dbReference type="Gene3D" id="3.90.550.10">
    <property type="entry name" value="Spore Coat Polysaccharide Biosynthesis Protein SpsA, Chain A"/>
    <property type="match status" value="1"/>
</dbReference>
<evidence type="ECO:0000256" key="9">
    <source>
        <dbReference type="ARBA" id="ARBA00023239"/>
    </source>
</evidence>
<feature type="binding site" evidence="11">
    <location>
        <begin position="283"/>
        <end position="285"/>
    </location>
    <ligand>
        <name>4-CDP-2-C-methyl-D-erythritol 2-phosphate</name>
        <dbReference type="ChEBI" id="CHEBI:57919"/>
    </ligand>
</feature>
<dbReference type="PANTHER" id="PTHR43181">
    <property type="entry name" value="2-C-METHYL-D-ERYTHRITOL 2,4-CYCLODIPHOSPHATE SYNTHASE, CHLOROPLASTIC"/>
    <property type="match status" value="1"/>
</dbReference>
<feature type="site" description="Transition state stabilizer" evidence="11">
    <location>
        <position position="261"/>
    </location>
</feature>
<feature type="binding site" evidence="11">
    <location>
        <position position="237"/>
    </location>
    <ligand>
        <name>a divalent metal cation</name>
        <dbReference type="ChEBI" id="CHEBI:60240"/>
    </ligand>
</feature>
<proteinExistence type="inferred from homology"/>
<dbReference type="InterPro" id="IPR001228">
    <property type="entry name" value="IspD"/>
</dbReference>
<dbReference type="Pfam" id="PF02542">
    <property type="entry name" value="YgbB"/>
    <property type="match status" value="1"/>
</dbReference>
<comment type="similarity">
    <text evidence="4">Belongs to the IspF family.</text>
</comment>
<dbReference type="GO" id="GO:0050518">
    <property type="term" value="F:2-C-methyl-D-erythritol 4-phosphate cytidylyltransferase activity"/>
    <property type="evidence" value="ECO:0007669"/>
    <property type="project" value="UniProtKB-EC"/>
</dbReference>
<dbReference type="PROSITE" id="PS01350">
    <property type="entry name" value="ISPF"/>
    <property type="match status" value="1"/>
</dbReference>
<organism evidence="13 14">
    <name type="scientific">Reyranella aquatilis</name>
    <dbReference type="NCBI Taxonomy" id="2035356"/>
    <lineage>
        <taxon>Bacteria</taxon>
        <taxon>Pseudomonadati</taxon>
        <taxon>Pseudomonadota</taxon>
        <taxon>Alphaproteobacteria</taxon>
        <taxon>Hyphomicrobiales</taxon>
        <taxon>Reyranellaceae</taxon>
        <taxon>Reyranella</taxon>
    </lineage>
</organism>
<dbReference type="NCBIfam" id="TIGR00453">
    <property type="entry name" value="ispD"/>
    <property type="match status" value="1"/>
</dbReference>
<feature type="binding site" evidence="11">
    <location>
        <begin position="359"/>
        <end position="362"/>
    </location>
    <ligand>
        <name>4-CDP-2-C-methyl-D-erythritol 2-phosphate</name>
        <dbReference type="ChEBI" id="CHEBI:57919"/>
    </ligand>
</feature>
<feature type="binding site" evidence="11">
    <location>
        <begin position="235"/>
        <end position="237"/>
    </location>
    <ligand>
        <name>4-CDP-2-C-methyl-D-erythritol 2-phosphate</name>
        <dbReference type="ChEBI" id="CHEBI:57919"/>
    </ligand>
</feature>
<evidence type="ECO:0000256" key="10">
    <source>
        <dbReference type="ARBA" id="ARBA00023268"/>
    </source>
</evidence>
<evidence type="ECO:0000256" key="3">
    <source>
        <dbReference type="ARBA" id="ARBA00004709"/>
    </source>
</evidence>
<evidence type="ECO:0000256" key="2">
    <source>
        <dbReference type="ARBA" id="ARBA00001968"/>
    </source>
</evidence>
<dbReference type="InterPro" id="IPR020555">
    <property type="entry name" value="MECDP_synthase_CS"/>
</dbReference>
<dbReference type="GO" id="GO:0008685">
    <property type="term" value="F:2-C-methyl-D-erythritol 2,4-cyclodiphosphate synthase activity"/>
    <property type="evidence" value="ECO:0007669"/>
    <property type="project" value="UniProtKB-EC"/>
</dbReference>
<protein>
    <recommendedName>
        <fullName evidence="11">Bifunctional enzyme IspD/IspF</fullName>
    </recommendedName>
    <domain>
        <recommendedName>
            <fullName evidence="11">2-C-methyl-D-erythritol 4-phosphate cytidylyltransferase</fullName>
            <ecNumber evidence="11">2.7.7.60</ecNumber>
        </recommendedName>
        <alternativeName>
            <fullName evidence="11">4-diphosphocytidyl-2C-methyl-D-erythritol synthase</fullName>
        </alternativeName>
        <alternativeName>
            <fullName evidence="11">MEP cytidylyltransferase</fullName>
            <shortName evidence="11">MCT</shortName>
        </alternativeName>
    </domain>
    <domain>
        <recommendedName>
            <fullName evidence="11">2-C-methyl-D-erythritol 2,4-cyclodiphosphate synthase</fullName>
            <shortName evidence="11">MECDP-synthase</shortName>
            <shortName evidence="11">MECPP-synthase</shortName>
            <shortName evidence="11">MECPS</shortName>
            <ecNumber evidence="11">4.6.1.12</ecNumber>
        </recommendedName>
    </domain>
</protein>
<comment type="catalytic activity">
    <reaction evidence="11">
        <text>2-C-methyl-D-erythritol 4-phosphate + CTP + H(+) = 4-CDP-2-C-methyl-D-erythritol + diphosphate</text>
        <dbReference type="Rhea" id="RHEA:13429"/>
        <dbReference type="ChEBI" id="CHEBI:15378"/>
        <dbReference type="ChEBI" id="CHEBI:33019"/>
        <dbReference type="ChEBI" id="CHEBI:37563"/>
        <dbReference type="ChEBI" id="CHEBI:57823"/>
        <dbReference type="ChEBI" id="CHEBI:58262"/>
        <dbReference type="EC" id="2.7.7.60"/>
    </reaction>
</comment>
<evidence type="ECO:0000313" key="14">
    <source>
        <dbReference type="Proteomes" id="UP001198862"/>
    </source>
</evidence>
<feature type="binding site" evidence="11">
    <location>
        <begin position="261"/>
        <end position="262"/>
    </location>
    <ligand>
        <name>4-CDP-2-C-methyl-D-erythritol 2-phosphate</name>
        <dbReference type="ChEBI" id="CHEBI:57919"/>
    </ligand>
</feature>
<evidence type="ECO:0000256" key="4">
    <source>
        <dbReference type="ARBA" id="ARBA00008480"/>
    </source>
</evidence>
<dbReference type="PANTHER" id="PTHR43181:SF1">
    <property type="entry name" value="2-C-METHYL-D-ERYTHRITOL 2,4-CYCLODIPHOSPHATE SYNTHASE, CHLOROPLASTIC"/>
    <property type="match status" value="1"/>
</dbReference>
<dbReference type="InterPro" id="IPR026596">
    <property type="entry name" value="IspD/F"/>
</dbReference>
<feature type="site" description="Transition state stabilizer" evidence="11">
    <location>
        <position position="23"/>
    </location>
</feature>
<dbReference type="HAMAP" id="MF_00108">
    <property type="entry name" value="IspD"/>
    <property type="match status" value="1"/>
</dbReference>
<evidence type="ECO:0000256" key="5">
    <source>
        <dbReference type="ARBA" id="ARBA00022679"/>
    </source>
</evidence>
<feature type="binding site" evidence="11">
    <location>
        <position position="269"/>
    </location>
    <ligand>
        <name>a divalent metal cation</name>
        <dbReference type="ChEBI" id="CHEBI:60240"/>
    </ligand>
</feature>
<gene>
    <name evidence="11" type="primary">ispDF</name>
    <name evidence="13" type="ORF">LJ725_01200</name>
</gene>
<feature type="binding site" evidence="11">
    <location>
        <position position="366"/>
    </location>
    <ligand>
        <name>4-CDP-2-C-methyl-D-erythritol 2-phosphate</name>
        <dbReference type="ChEBI" id="CHEBI:57919"/>
    </ligand>
</feature>
<dbReference type="InterPro" id="IPR029044">
    <property type="entry name" value="Nucleotide-diphossugar_trans"/>
</dbReference>